<evidence type="ECO:0000256" key="4">
    <source>
        <dbReference type="ARBA" id="ARBA00022942"/>
    </source>
</evidence>
<comment type="caution">
    <text evidence="7">The sequence shown here is derived from an EMBL/GenBank/DDBJ whole genome shotgun (WGS) entry which is preliminary data.</text>
</comment>
<dbReference type="SUPFAM" id="SSF48371">
    <property type="entry name" value="ARM repeat"/>
    <property type="match status" value="3"/>
</dbReference>
<dbReference type="EMBL" id="LASV01000243">
    <property type="protein sequence ID" value="KKA20644.1"/>
    <property type="molecule type" value="Genomic_DNA"/>
</dbReference>
<keyword evidence="3" id="KW-0677">Repeat</keyword>
<feature type="domain" description="Proteasome adapter and scaffold protein ECM29 HEAT-repeat" evidence="6">
    <location>
        <begin position="1315"/>
        <end position="1476"/>
    </location>
</feature>
<sequence length="1862" mass="205821">MSADASSAANSAGSSEARELSLVSKVELRIALADTDEKLQRLLQTYLAPLLLKLASESLAVRNKVIAVCHHINTRIQPQSIQLPVPALLKQFKEQKSQLIRHFDLIYIQHGIDRLDPSARAELLPAVLEGVSQLETTSDQAASVFNLVLRLLPLLKLPKKDSPEDAGLKGKLALSDEDTRFLSSWFGKLFLLSPGGKDARTCPGLAPSEYRFLNKASSPEETWNPAKKGGLNLTETKVAVARFLASGAFTNAERFLPAVIASADANSRLAEIGDDILKRFTPDLEDSDVVEQLYRLYFGTEGDDAAPPVRTALQVKILGLLGRSVKATTYTDRIIRLLDEGLFSDAAKSAQGLQASKLRSQIFTFTTWVVRVGAPSDLELIAPKAITGLREFVESQGWPDPGVSGQKLSHADLGLRGLAYESIGILAPKLARKTAAGDPDDGLDMDLLIWLFRSLGSDASGPEIFVSIEQALGSILSSFTGTSSEDVQQQLRTFLMFQMRTRPGEDDPSTGFKIVRSTRFAAVRFANRCLPYSDSIARWIDLVAVGAGVDGQREIVEEGKKGLHPYWYRLLNPSKDGTGTASTSTDVEQNPRYEFPRFRDLPVVFGMFRAPAEYVGAFAPAVRFHRHLLIWEAFSRAQIPVQIDQDWENRLDTLLRSDEPARSALREYIRHHTEHDVIRLFLESALDGLLSRDGTAATDCGTDFVDVSSLTPNEILSTLVDRAPSLLDRIYSTNDHATQHVAARAFGILASHASLPEDECRRLQTELVQRIASWQGAFGQVANQVRGALLAAAYLLGRLAYRRRLQVIPDAQVRQCISTVVDVLANSRDSQLREAAQLAIGQFSLAEILNPTIISEISDWKTVKDKLVEYAKKEQETAIRTLGQISLIMPKDGDNISMFDEILTALYNLHEIRKPEVQFTVGESLSTAAAGWKSKSLIGEFDVDETPLETNVPETVLADMADKLIEGCGASKPSLRKASAIWLLCLVKDCGQLDAVQTRLRKCQAAFTGLLADRDEVVQESGSRGLTLVYEMGDQDLRDDLVRDLVRSFTGNTSNLGGGKISEETELFEPGVLPTGEGSSITTYRDIMNLASEAGDPSLVYRFMSLASNNAIWSSRAAFGRFGLSSVLSDSSVNGYLARNPKIYPKLYRYRFDPNPNVQRSMNDIWRALVKNPNAVLDAHFDDIMEDLLQSILAGREWRVRQASCAAIADLIQGRPLEKYDKYMGEILTKAFKVLDDIKESVRIAALRLCQVITNMLIRTLETGDTGSKRAKAILAHIVPFLLSQEGMESSVQEVQAYAITTLIQIIKKSPGVMLRPFVPQILEKFVASLSFLEPQAVNYIHLNADKYGLTGQEIDKMRLSSIRMSPMMESIERYLLDGLDEASMKEVADRLDGVLRSAVGLPSKVGCSRVLVLLSTKSLLFRPYADRFIQLLKKYVLDRNDTVSVAYSTAIGYLVRLATDDQVLDTLKFAESLYFTAEETHHRVVSGEILHSMSKLSSDRFAAFAAAALPFVFVAKHDTDEQVREPFDKTWQDNVGGSRSVALYLKEILNIISEHLDSPRWAIKHTAALAGADAIMCLDKTLDQSTGELVWPVLEKALAGKTWDGKETVLKAFVRFSESAKATWQAREDIRTQMKVIALREAKRNNPVYRPHGLNALAEFAEIRDDLNLLPDAMSIVAPIVEELTDDGKMEIDSDNSIKPRSEETLAACVNCLLRCVNPTVEQSSSVLKEHLSAISALVEEALKRGSRPVQDALYTGLQTVFGRIGTRLSQRGNDQPLDAGELEGAMGELADRLLFRDLDPTIESLRTKRARAAEEYIAVSRQAGFGVRESARQSIAAWLTQERAAPIQRILNDALRKLDK</sequence>
<dbReference type="GO" id="GO:0036503">
    <property type="term" value="P:ERAD pathway"/>
    <property type="evidence" value="ECO:0007669"/>
    <property type="project" value="TreeGrafter"/>
</dbReference>
<dbReference type="GO" id="GO:0043248">
    <property type="term" value="P:proteasome assembly"/>
    <property type="evidence" value="ECO:0007669"/>
    <property type="project" value="InterPro"/>
</dbReference>
<dbReference type="InterPro" id="IPR011989">
    <property type="entry name" value="ARM-like"/>
</dbReference>
<evidence type="ECO:0000256" key="3">
    <source>
        <dbReference type="ARBA" id="ARBA00022737"/>
    </source>
</evidence>
<dbReference type="Gene3D" id="1.25.10.10">
    <property type="entry name" value="Leucine-rich Repeat Variant"/>
    <property type="match status" value="3"/>
</dbReference>
<comment type="subcellular location">
    <subcellularLocation>
        <location evidence="1">Cytoplasm</location>
    </subcellularLocation>
</comment>
<proteinExistence type="predicted"/>
<accession>A0A0F4YQY5</accession>
<name>A0A0F4YQY5_RASE3</name>
<dbReference type="Proteomes" id="UP000053958">
    <property type="component" value="Unassembled WGS sequence"/>
</dbReference>
<dbReference type="GO" id="GO:0005634">
    <property type="term" value="C:nucleus"/>
    <property type="evidence" value="ECO:0007669"/>
    <property type="project" value="TreeGrafter"/>
</dbReference>
<gene>
    <name evidence="7" type="ORF">T310_5321</name>
</gene>
<keyword evidence="2" id="KW-0963">Cytoplasm</keyword>
<dbReference type="PANTHER" id="PTHR23346:SF19">
    <property type="entry name" value="PROTEASOME ADAPTER AND SCAFFOLD PROTEIN ECM29"/>
    <property type="match status" value="1"/>
</dbReference>
<keyword evidence="4 7" id="KW-0647">Proteasome</keyword>
<dbReference type="InterPro" id="IPR024372">
    <property type="entry name" value="Ecm29_N"/>
</dbReference>
<dbReference type="GeneID" id="25317666"/>
<protein>
    <submittedName>
        <fullName evidence="7">Proteasome component (Ecm29)</fullName>
    </submittedName>
</protein>
<evidence type="ECO:0000313" key="8">
    <source>
        <dbReference type="Proteomes" id="UP000053958"/>
    </source>
</evidence>
<dbReference type="Pfam" id="PF24492">
    <property type="entry name" value="HEAT_ECM29"/>
    <property type="match status" value="1"/>
</dbReference>
<dbReference type="InterPro" id="IPR055443">
    <property type="entry name" value="HEAT_ECM29"/>
</dbReference>
<evidence type="ECO:0000259" key="5">
    <source>
        <dbReference type="Pfam" id="PF13001"/>
    </source>
</evidence>
<evidence type="ECO:0000256" key="2">
    <source>
        <dbReference type="ARBA" id="ARBA00022490"/>
    </source>
</evidence>
<keyword evidence="8" id="KW-1185">Reference proteome</keyword>
<dbReference type="GO" id="GO:0060090">
    <property type="term" value="F:molecular adaptor activity"/>
    <property type="evidence" value="ECO:0007669"/>
    <property type="project" value="InterPro"/>
</dbReference>
<dbReference type="OrthoDB" id="16066at2759"/>
<organism evidence="7 8">
    <name type="scientific">Rasamsonia emersonii (strain ATCC 16479 / CBS 393.64 / IMI 116815)</name>
    <dbReference type="NCBI Taxonomy" id="1408163"/>
    <lineage>
        <taxon>Eukaryota</taxon>
        <taxon>Fungi</taxon>
        <taxon>Dikarya</taxon>
        <taxon>Ascomycota</taxon>
        <taxon>Pezizomycotina</taxon>
        <taxon>Eurotiomycetes</taxon>
        <taxon>Eurotiomycetidae</taxon>
        <taxon>Eurotiales</taxon>
        <taxon>Trichocomaceae</taxon>
        <taxon>Rasamsonia</taxon>
    </lineage>
</organism>
<dbReference type="InterPro" id="IPR016024">
    <property type="entry name" value="ARM-type_fold"/>
</dbReference>
<dbReference type="GO" id="GO:0000502">
    <property type="term" value="C:proteasome complex"/>
    <property type="evidence" value="ECO:0007669"/>
    <property type="project" value="UniProtKB-KW"/>
</dbReference>
<dbReference type="GO" id="GO:0005737">
    <property type="term" value="C:cytoplasm"/>
    <property type="evidence" value="ECO:0007669"/>
    <property type="project" value="UniProtKB-SubCell"/>
</dbReference>
<dbReference type="Pfam" id="PF13001">
    <property type="entry name" value="ECM29_N"/>
    <property type="match status" value="1"/>
</dbReference>
<dbReference type="STRING" id="1408163.A0A0F4YQY5"/>
<evidence type="ECO:0000256" key="1">
    <source>
        <dbReference type="ARBA" id="ARBA00004496"/>
    </source>
</evidence>
<dbReference type="PANTHER" id="PTHR23346">
    <property type="entry name" value="TRANSLATIONAL ACTIVATOR GCN1-RELATED"/>
    <property type="match status" value="1"/>
</dbReference>
<dbReference type="Pfam" id="PF23731">
    <property type="entry name" value="ARM_ECM29_C"/>
    <property type="match status" value="1"/>
</dbReference>
<reference evidence="7 8" key="1">
    <citation type="submission" date="2015-04" db="EMBL/GenBank/DDBJ databases">
        <authorList>
            <person name="Heijne W.H."/>
            <person name="Fedorova N.D."/>
            <person name="Nierman W.C."/>
            <person name="Vollebregt A.W."/>
            <person name="Zhao Z."/>
            <person name="Wu L."/>
            <person name="Kumar M."/>
            <person name="Stam H."/>
            <person name="van den Berg M.A."/>
            <person name="Pel H.J."/>
        </authorList>
    </citation>
    <scope>NUCLEOTIDE SEQUENCE [LARGE SCALE GENOMIC DNA]</scope>
    <source>
        <strain evidence="7 8">CBS 393.64</strain>
    </source>
</reference>
<evidence type="ECO:0000259" key="6">
    <source>
        <dbReference type="Pfam" id="PF24492"/>
    </source>
</evidence>
<evidence type="ECO:0000313" key="7">
    <source>
        <dbReference type="EMBL" id="KKA20644.1"/>
    </source>
</evidence>
<dbReference type="RefSeq" id="XP_013327256.1">
    <property type="nucleotide sequence ID" value="XM_013471802.1"/>
</dbReference>
<feature type="domain" description="Proteasome component Ecm29 N-terminal" evidence="5">
    <location>
        <begin position="23"/>
        <end position="544"/>
    </location>
</feature>